<feature type="compositionally biased region" description="Low complexity" evidence="1">
    <location>
        <begin position="21"/>
        <end position="36"/>
    </location>
</feature>
<feature type="region of interest" description="Disordered" evidence="1">
    <location>
        <begin position="1"/>
        <end position="75"/>
    </location>
</feature>
<dbReference type="EMBL" id="DS178288">
    <property type="protein sequence ID" value="EFP84032.2"/>
    <property type="molecule type" value="Genomic_DNA"/>
</dbReference>
<proteinExistence type="predicted"/>
<reference key="1">
    <citation type="submission" date="2007-01" db="EMBL/GenBank/DDBJ databases">
        <title>The Genome Sequence of Puccinia graminis f. sp. tritici Strain CRL 75-36-700-3.</title>
        <authorList>
            <consortium name="The Broad Institute Genome Sequencing Platform"/>
            <person name="Birren B."/>
            <person name="Lander E."/>
            <person name="Galagan J."/>
            <person name="Nusbaum C."/>
            <person name="Devon K."/>
            <person name="Cuomo C."/>
            <person name="Jaffe D."/>
            <person name="Butler J."/>
            <person name="Alvarez P."/>
            <person name="Gnerre S."/>
            <person name="Grabherr M."/>
            <person name="Mauceli E."/>
            <person name="Brockman W."/>
            <person name="Young S."/>
            <person name="LaButti K."/>
            <person name="Sykes S."/>
            <person name="DeCaprio D."/>
            <person name="Crawford M."/>
            <person name="Koehrsen M."/>
            <person name="Engels R."/>
            <person name="Montgomery P."/>
            <person name="Pearson M."/>
            <person name="Howarth C."/>
            <person name="Larson L."/>
            <person name="White J."/>
            <person name="Zeng Q."/>
            <person name="Kodira C."/>
            <person name="Yandava C."/>
            <person name="Alvarado L."/>
            <person name="O'Leary S."/>
            <person name="Szabo L."/>
            <person name="Dean R."/>
            <person name="Schein J."/>
        </authorList>
    </citation>
    <scope>NUCLEOTIDE SEQUENCE</scope>
    <source>
        <strain>CRL 75-36-700-3</strain>
    </source>
</reference>
<sequence length="147" mass="16148">MRAPPVTPTPTSRQCTISKQGPRTPSTSPGTPPTRSISASPLQAKKVPRNARSTPSPIKRHDAITNNEPGDSEKRQCVEKTELAFVHKAPIKPNPQKPVTGIRPLLETSMTGVAPKTPAKPNVNTVVQLFCLEVIWEWFPECKPQHF</sequence>
<name>E3KIA7_PUCGT</name>
<feature type="compositionally biased region" description="Polar residues" evidence="1">
    <location>
        <begin position="9"/>
        <end position="19"/>
    </location>
</feature>
<protein>
    <submittedName>
        <fullName evidence="2">Uncharacterized protein</fullName>
    </submittedName>
</protein>
<organism evidence="2 3">
    <name type="scientific">Puccinia graminis f. sp. tritici (strain CRL 75-36-700-3 / race SCCL)</name>
    <name type="common">Black stem rust fungus</name>
    <dbReference type="NCBI Taxonomy" id="418459"/>
    <lineage>
        <taxon>Eukaryota</taxon>
        <taxon>Fungi</taxon>
        <taxon>Dikarya</taxon>
        <taxon>Basidiomycota</taxon>
        <taxon>Pucciniomycotina</taxon>
        <taxon>Pucciniomycetes</taxon>
        <taxon>Pucciniales</taxon>
        <taxon>Pucciniaceae</taxon>
        <taxon>Puccinia</taxon>
    </lineage>
</organism>
<dbReference type="VEuPathDB" id="FungiDB:PGTG_09745"/>
<dbReference type="AlphaFoldDB" id="E3KIA7"/>
<keyword evidence="3" id="KW-1185">Reference proteome</keyword>
<dbReference type="Proteomes" id="UP000008783">
    <property type="component" value="Unassembled WGS sequence"/>
</dbReference>
<accession>E3KIA7</accession>
<evidence type="ECO:0000313" key="2">
    <source>
        <dbReference type="EMBL" id="EFP84032.2"/>
    </source>
</evidence>
<evidence type="ECO:0000313" key="3">
    <source>
        <dbReference type="Proteomes" id="UP000008783"/>
    </source>
</evidence>
<reference evidence="3" key="2">
    <citation type="journal article" date="2011" name="Proc. Natl. Acad. Sci. U.S.A.">
        <title>Obligate biotrophy features unraveled by the genomic analysis of rust fungi.</title>
        <authorList>
            <person name="Duplessis S."/>
            <person name="Cuomo C.A."/>
            <person name="Lin Y.-C."/>
            <person name="Aerts A."/>
            <person name="Tisserant E."/>
            <person name="Veneault-Fourrey C."/>
            <person name="Joly D.L."/>
            <person name="Hacquard S."/>
            <person name="Amselem J."/>
            <person name="Cantarel B.L."/>
            <person name="Chiu R."/>
            <person name="Coutinho P.M."/>
            <person name="Feau N."/>
            <person name="Field M."/>
            <person name="Frey P."/>
            <person name="Gelhaye E."/>
            <person name="Goldberg J."/>
            <person name="Grabherr M.G."/>
            <person name="Kodira C.D."/>
            <person name="Kohler A."/>
            <person name="Kuees U."/>
            <person name="Lindquist E.A."/>
            <person name="Lucas S.M."/>
            <person name="Mago R."/>
            <person name="Mauceli E."/>
            <person name="Morin E."/>
            <person name="Murat C."/>
            <person name="Pangilinan J.L."/>
            <person name="Park R."/>
            <person name="Pearson M."/>
            <person name="Quesneville H."/>
            <person name="Rouhier N."/>
            <person name="Sakthikumar S."/>
            <person name="Salamov A.A."/>
            <person name="Schmutz J."/>
            <person name="Selles B."/>
            <person name="Shapiro H."/>
            <person name="Tanguay P."/>
            <person name="Tuskan G.A."/>
            <person name="Henrissat B."/>
            <person name="Van de Peer Y."/>
            <person name="Rouze P."/>
            <person name="Ellis J.G."/>
            <person name="Dodds P.N."/>
            <person name="Schein J.E."/>
            <person name="Zhong S."/>
            <person name="Hamelin R.C."/>
            <person name="Grigoriev I.V."/>
            <person name="Szabo L.J."/>
            <person name="Martin F."/>
        </authorList>
    </citation>
    <scope>NUCLEOTIDE SEQUENCE [LARGE SCALE GENOMIC DNA]</scope>
    <source>
        <strain evidence="3">CRL 75-36-700-3 / race SCCL</strain>
    </source>
</reference>
<gene>
    <name evidence="2" type="ORF">PGTG_09745</name>
</gene>
<dbReference type="HOGENOM" id="CLU_1769035_0_0_1"/>
<dbReference type="KEGG" id="pgr:PGTG_09745"/>
<dbReference type="InParanoid" id="E3KIA7"/>
<dbReference type="RefSeq" id="XP_003328451.2">
    <property type="nucleotide sequence ID" value="XM_003328403.2"/>
</dbReference>
<dbReference type="GeneID" id="10532727"/>
<evidence type="ECO:0000256" key="1">
    <source>
        <dbReference type="SAM" id="MobiDB-lite"/>
    </source>
</evidence>